<organism evidence="1 2">
    <name type="scientific">Nocardia rhizosphaerihabitans</name>
    <dbReference type="NCBI Taxonomy" id="1691570"/>
    <lineage>
        <taxon>Bacteria</taxon>
        <taxon>Bacillati</taxon>
        <taxon>Actinomycetota</taxon>
        <taxon>Actinomycetes</taxon>
        <taxon>Mycobacteriales</taxon>
        <taxon>Nocardiaceae</taxon>
        <taxon>Nocardia</taxon>
    </lineage>
</organism>
<proteinExistence type="predicted"/>
<protein>
    <submittedName>
        <fullName evidence="1">Uncharacterized protein</fullName>
    </submittedName>
</protein>
<keyword evidence="2" id="KW-1185">Reference proteome</keyword>
<comment type="caution">
    <text evidence="1">The sequence shown here is derived from an EMBL/GenBank/DDBJ whole genome shotgun (WGS) entry which is preliminary data.</text>
</comment>
<evidence type="ECO:0000313" key="1">
    <source>
        <dbReference type="EMBL" id="GGN88769.1"/>
    </source>
</evidence>
<dbReference type="EMBL" id="BMNE01000005">
    <property type="protein sequence ID" value="GGN88769.1"/>
    <property type="molecule type" value="Genomic_DNA"/>
</dbReference>
<evidence type="ECO:0000313" key="2">
    <source>
        <dbReference type="Proteomes" id="UP000658127"/>
    </source>
</evidence>
<sequence>MSDYYETFDDFGADIDDAGGILLVDMGTLRDVHGVNKLGVHIRTAIKNELASRGIGTLPELLPTYQHESVRLYRLGSSIAGVIDAVLHPSATGDDNLRRTAGSDAQATLDAIRQLVC</sequence>
<dbReference type="RefSeq" id="WP_189032000.1">
    <property type="nucleotide sequence ID" value="NZ_BMNE01000005.1"/>
</dbReference>
<dbReference type="Proteomes" id="UP000658127">
    <property type="component" value="Unassembled WGS sequence"/>
</dbReference>
<reference evidence="2" key="1">
    <citation type="journal article" date="2019" name="Int. J. Syst. Evol. Microbiol.">
        <title>The Global Catalogue of Microorganisms (GCM) 10K type strain sequencing project: providing services to taxonomists for standard genome sequencing and annotation.</title>
        <authorList>
            <consortium name="The Broad Institute Genomics Platform"/>
            <consortium name="The Broad Institute Genome Sequencing Center for Infectious Disease"/>
            <person name="Wu L."/>
            <person name="Ma J."/>
        </authorList>
    </citation>
    <scope>NUCLEOTIDE SEQUENCE [LARGE SCALE GENOMIC DNA]</scope>
    <source>
        <strain evidence="2">CGMCC 4.7329</strain>
    </source>
</reference>
<accession>A0ABQ2KR18</accession>
<name>A0ABQ2KR18_9NOCA</name>
<gene>
    <name evidence="1" type="ORF">GCM10011610_46560</name>
</gene>